<evidence type="ECO:0008006" key="3">
    <source>
        <dbReference type="Google" id="ProtNLM"/>
    </source>
</evidence>
<evidence type="ECO:0000313" key="1">
    <source>
        <dbReference type="EMBL" id="KAF1749511.1"/>
    </source>
</evidence>
<dbReference type="Proteomes" id="UP000483820">
    <property type="component" value="Chromosome X"/>
</dbReference>
<dbReference type="EMBL" id="WUAV01000006">
    <property type="protein sequence ID" value="KAF1749511.1"/>
    <property type="molecule type" value="Genomic_DNA"/>
</dbReference>
<dbReference type="GeneID" id="78777987"/>
<sequence>MALLPAIGNVLRNIEDERSRFKHWTKLPDLVKILTLKMMTLSEQIALSSLSKKSRALTNTIPCRIRVLCVRSVGIDETQLLYTDGESNSYFIEVEDIWTRLSLPKSAVYRVIIGTPEKNDNDLFGNFISKVKKCSRQDYTIKPRFLVWYLNEKNVEFVNQLMPFFGSSSGTFNQPVYECISSSTQWTVCKKLFVSMENVQINEASQIDVSQFNHFNQLTFEVSRIDGDSIKELIENLCSGRYPIRSKFFIGCFNGIPIADVVPQQEGPQVYAKFFAFPHDVIGYDDWVVAVVVGRKYVQAVIVERDGWENRYGKVCWHSQFNQCRTASHMENAPLPSGSEGFVSNYNLD</sequence>
<dbReference type="RefSeq" id="XP_053580158.1">
    <property type="nucleotide sequence ID" value="XM_053736592.1"/>
</dbReference>
<dbReference type="KEGG" id="crq:GCK72_025979"/>
<accession>A0A6A5G459</accession>
<organism evidence="1 2">
    <name type="scientific">Caenorhabditis remanei</name>
    <name type="common">Caenorhabditis vulgaris</name>
    <dbReference type="NCBI Taxonomy" id="31234"/>
    <lineage>
        <taxon>Eukaryota</taxon>
        <taxon>Metazoa</taxon>
        <taxon>Ecdysozoa</taxon>
        <taxon>Nematoda</taxon>
        <taxon>Chromadorea</taxon>
        <taxon>Rhabditida</taxon>
        <taxon>Rhabditina</taxon>
        <taxon>Rhabditomorpha</taxon>
        <taxon>Rhabditoidea</taxon>
        <taxon>Rhabditidae</taxon>
        <taxon>Peloderinae</taxon>
        <taxon>Caenorhabditis</taxon>
    </lineage>
</organism>
<evidence type="ECO:0000313" key="2">
    <source>
        <dbReference type="Proteomes" id="UP000483820"/>
    </source>
</evidence>
<dbReference type="AlphaFoldDB" id="A0A6A5G459"/>
<protein>
    <recommendedName>
        <fullName evidence="3">DUF38 domain-containing protein</fullName>
    </recommendedName>
</protein>
<reference evidence="1 2" key="1">
    <citation type="submission" date="2019-12" db="EMBL/GenBank/DDBJ databases">
        <title>Chromosome-level assembly of the Caenorhabditis remanei genome.</title>
        <authorList>
            <person name="Teterina A.A."/>
            <person name="Willis J.H."/>
            <person name="Phillips P.C."/>
        </authorList>
    </citation>
    <scope>NUCLEOTIDE SEQUENCE [LARGE SCALE GENOMIC DNA]</scope>
    <source>
        <strain evidence="1 2">PX506</strain>
        <tissue evidence="1">Whole organism</tissue>
    </source>
</reference>
<gene>
    <name evidence="1" type="ORF">GCK72_025979</name>
</gene>
<comment type="caution">
    <text evidence="1">The sequence shown here is derived from an EMBL/GenBank/DDBJ whole genome shotgun (WGS) entry which is preliminary data.</text>
</comment>
<dbReference type="CTD" id="78777987"/>
<name>A0A6A5G459_CAERE</name>
<proteinExistence type="predicted"/>